<dbReference type="InterPro" id="IPR002073">
    <property type="entry name" value="PDEase_catalytic_dom"/>
</dbReference>
<protein>
    <recommendedName>
        <fullName evidence="4">PDEase domain-containing protein</fullName>
    </recommendedName>
</protein>
<dbReference type="PRINTS" id="PR00387">
    <property type="entry name" value="PDIESTERASE1"/>
</dbReference>
<name>A0A5E4PMI9_9NEOP</name>
<sequence>NLLDTETLDLSNPDHRHLVLQIALKCADISNPCRPWEISRKWSLKVCEEFFRQGDYERKLNLPVTALCDRQNTTVPKIQIGFFKFVATPLIAEWHKFLQNDLSSQMINNLKYNQKKWETLVAQELAEEIRTETSDAEVVADDVEIGSETNLSESSEMLLPLRRSSFNPPKPSSFKEQLRRFSVPLNMFQRDKSYTSLSLIEIEGNEDTSVKGSLTSIQSQQSITGKCSCDEKVLSTENLLPNSSIASITTPVQASRLKTVLKGGRTFKLVRQKTFPPMEYSGQVHALLCRPLYTSAEGTIYSANTHRNEWELLRDDKFKTDNLFTSNVEIQGGDNKEKENVNMPHRGSKWCLGSQLRENLTSVNLGLFPAEDHLGRRKSMPADDLCDQYFKLYVLIVMCSEMGQSGITNLLL</sequence>
<reference evidence="5 6" key="1">
    <citation type="submission" date="2017-07" db="EMBL/GenBank/DDBJ databases">
        <authorList>
            <person name="Talla V."/>
            <person name="Backstrom N."/>
        </authorList>
    </citation>
    <scope>NUCLEOTIDE SEQUENCE [LARGE SCALE GENOMIC DNA]</scope>
</reference>
<feature type="non-terminal residue" evidence="5">
    <location>
        <position position="1"/>
    </location>
</feature>
<dbReference type="Proteomes" id="UP000324832">
    <property type="component" value="Unassembled WGS sequence"/>
</dbReference>
<evidence type="ECO:0000259" key="4">
    <source>
        <dbReference type="PROSITE" id="PS51845"/>
    </source>
</evidence>
<dbReference type="PANTHER" id="PTHR11347">
    <property type="entry name" value="CYCLIC NUCLEOTIDE PHOSPHODIESTERASE"/>
    <property type="match status" value="1"/>
</dbReference>
<dbReference type="PROSITE" id="PS51845">
    <property type="entry name" value="PDEASE_I_2"/>
    <property type="match status" value="1"/>
</dbReference>
<dbReference type="InterPro" id="IPR023088">
    <property type="entry name" value="PDEase"/>
</dbReference>
<dbReference type="SUPFAM" id="SSF109604">
    <property type="entry name" value="HD-domain/PDEase-like"/>
    <property type="match status" value="1"/>
</dbReference>
<evidence type="ECO:0000313" key="5">
    <source>
        <dbReference type="EMBL" id="VVC86284.1"/>
    </source>
</evidence>
<keyword evidence="6" id="KW-1185">Reference proteome</keyword>
<dbReference type="Pfam" id="PF00233">
    <property type="entry name" value="PDEase_I"/>
    <property type="match status" value="1"/>
</dbReference>
<organism evidence="5 6">
    <name type="scientific">Leptidea sinapis</name>
    <dbReference type="NCBI Taxonomy" id="189913"/>
    <lineage>
        <taxon>Eukaryota</taxon>
        <taxon>Metazoa</taxon>
        <taxon>Ecdysozoa</taxon>
        <taxon>Arthropoda</taxon>
        <taxon>Hexapoda</taxon>
        <taxon>Insecta</taxon>
        <taxon>Pterygota</taxon>
        <taxon>Neoptera</taxon>
        <taxon>Endopterygota</taxon>
        <taxon>Lepidoptera</taxon>
        <taxon>Glossata</taxon>
        <taxon>Ditrysia</taxon>
        <taxon>Papilionoidea</taxon>
        <taxon>Pieridae</taxon>
        <taxon>Dismorphiinae</taxon>
        <taxon>Leptidea</taxon>
    </lineage>
</organism>
<dbReference type="InterPro" id="IPR036971">
    <property type="entry name" value="PDEase_catalytic_dom_sf"/>
</dbReference>
<dbReference type="Gene3D" id="1.10.1300.10">
    <property type="entry name" value="3'5'-cyclic nucleotide phosphodiesterase, catalytic domain"/>
    <property type="match status" value="1"/>
</dbReference>
<evidence type="ECO:0000313" key="6">
    <source>
        <dbReference type="Proteomes" id="UP000324832"/>
    </source>
</evidence>
<dbReference type="AlphaFoldDB" id="A0A5E4PMI9"/>
<dbReference type="GO" id="GO:0046872">
    <property type="term" value="F:metal ion binding"/>
    <property type="evidence" value="ECO:0007669"/>
    <property type="project" value="UniProtKB-KW"/>
</dbReference>
<evidence type="ECO:0000256" key="2">
    <source>
        <dbReference type="ARBA" id="ARBA00022801"/>
    </source>
</evidence>
<evidence type="ECO:0000256" key="3">
    <source>
        <dbReference type="PIRSR" id="PIRSR623088-3"/>
    </source>
</evidence>
<feature type="binding site" evidence="3">
    <location>
        <position position="28"/>
    </location>
    <ligand>
        <name>Zn(2+)</name>
        <dbReference type="ChEBI" id="CHEBI:29105"/>
        <label>1</label>
    </ligand>
</feature>
<keyword evidence="1 3" id="KW-0479">Metal-binding</keyword>
<dbReference type="GO" id="GO:0007165">
    <property type="term" value="P:signal transduction"/>
    <property type="evidence" value="ECO:0007669"/>
    <property type="project" value="InterPro"/>
</dbReference>
<proteinExistence type="predicted"/>
<dbReference type="EMBL" id="FZQP02000002">
    <property type="protein sequence ID" value="VVC86284.1"/>
    <property type="molecule type" value="Genomic_DNA"/>
</dbReference>
<accession>A0A5E4PMI9</accession>
<keyword evidence="2" id="KW-0378">Hydrolase</keyword>
<feature type="domain" description="PDEase" evidence="4">
    <location>
        <begin position="1"/>
        <end position="124"/>
    </location>
</feature>
<dbReference type="GO" id="GO:0004114">
    <property type="term" value="F:3',5'-cyclic-nucleotide phosphodiesterase activity"/>
    <property type="evidence" value="ECO:0007669"/>
    <property type="project" value="InterPro"/>
</dbReference>
<gene>
    <name evidence="5" type="ORF">LSINAPIS_LOCUS133</name>
</gene>
<evidence type="ECO:0000256" key="1">
    <source>
        <dbReference type="ARBA" id="ARBA00022723"/>
    </source>
</evidence>